<dbReference type="Gene3D" id="3.90.470.20">
    <property type="entry name" value="4'-phosphopantetheinyl transferase domain"/>
    <property type="match status" value="1"/>
</dbReference>
<dbReference type="GO" id="GO:0008897">
    <property type="term" value="F:holo-[acyl-carrier-protein] synthase activity"/>
    <property type="evidence" value="ECO:0007669"/>
    <property type="project" value="InterPro"/>
</dbReference>
<dbReference type="InterPro" id="IPR008278">
    <property type="entry name" value="4-PPantetheinyl_Trfase_dom"/>
</dbReference>
<organism evidence="3 4">
    <name type="scientific">Sediminicola luteus</name>
    <dbReference type="NCBI Taxonomy" id="319238"/>
    <lineage>
        <taxon>Bacteria</taxon>
        <taxon>Pseudomonadati</taxon>
        <taxon>Bacteroidota</taxon>
        <taxon>Flavobacteriia</taxon>
        <taxon>Flavobacteriales</taxon>
        <taxon>Flavobacteriaceae</taxon>
        <taxon>Sediminicola</taxon>
    </lineage>
</organism>
<evidence type="ECO:0000259" key="2">
    <source>
        <dbReference type="Pfam" id="PF01648"/>
    </source>
</evidence>
<dbReference type="Pfam" id="PF01648">
    <property type="entry name" value="ACPS"/>
    <property type="match status" value="1"/>
</dbReference>
<feature type="domain" description="4'-phosphopantetheinyl transferase" evidence="2">
    <location>
        <begin position="105"/>
        <end position="208"/>
    </location>
</feature>
<reference evidence="3 4" key="1">
    <citation type="submission" date="2017-04" db="EMBL/GenBank/DDBJ databases">
        <title>A new member of the family Flavobacteriaceae isolated from ascidians.</title>
        <authorList>
            <person name="Chen L."/>
        </authorList>
    </citation>
    <scope>NUCLEOTIDE SEQUENCE [LARGE SCALE GENOMIC DNA]</scope>
    <source>
        <strain evidence="3 4">HQA918</strain>
    </source>
</reference>
<evidence type="ECO:0000256" key="1">
    <source>
        <dbReference type="ARBA" id="ARBA00022679"/>
    </source>
</evidence>
<dbReference type="GO" id="GO:0000287">
    <property type="term" value="F:magnesium ion binding"/>
    <property type="evidence" value="ECO:0007669"/>
    <property type="project" value="InterPro"/>
</dbReference>
<evidence type="ECO:0000313" key="4">
    <source>
        <dbReference type="Proteomes" id="UP000219559"/>
    </source>
</evidence>
<keyword evidence="4" id="KW-1185">Reference proteome</keyword>
<dbReference type="SUPFAM" id="SSF56214">
    <property type="entry name" value="4'-phosphopantetheinyl transferase"/>
    <property type="match status" value="1"/>
</dbReference>
<dbReference type="OrthoDB" id="1190494at2"/>
<comment type="caution">
    <text evidence="3">The sequence shown here is derived from an EMBL/GenBank/DDBJ whole genome shotgun (WGS) entry which is preliminary data.</text>
</comment>
<evidence type="ECO:0000313" key="3">
    <source>
        <dbReference type="EMBL" id="PCE62745.1"/>
    </source>
</evidence>
<dbReference type="InterPro" id="IPR037143">
    <property type="entry name" value="4-PPantetheinyl_Trfase_dom_sf"/>
</dbReference>
<dbReference type="Proteomes" id="UP000219559">
    <property type="component" value="Unassembled WGS sequence"/>
</dbReference>
<gene>
    <name evidence="3" type="ORF">B7P33_15755</name>
</gene>
<name>A0A2A4G4U4_9FLAO</name>
<accession>A0A2A4G4U4</accession>
<keyword evidence="1 3" id="KW-0808">Transferase</keyword>
<dbReference type="AlphaFoldDB" id="A0A2A4G4U4"/>
<sequence length="213" mass="24437">MGLYRTIDIADGIRAYIWKIEESEADLAQGITLTPHCQTRYEGMLSEVHRKGFLSIRHLFAKAGYTDTDVFYDDFGKPHLKDGRFISITHALNYTGIIVSDTVEVGIDIERQREKILKIAHKFTPIKEYRTLANSDALIRKLTMVWGIKESLYKICGIKGLSFLKHMNVHDFSLSKDNESTAVVRHQGEEYDFQVHFFEFDGYTCAYALKEAG</sequence>
<dbReference type="RefSeq" id="WP_097440854.1">
    <property type="nucleotide sequence ID" value="NZ_KZ300477.1"/>
</dbReference>
<proteinExistence type="predicted"/>
<dbReference type="EMBL" id="NBWU01000007">
    <property type="protein sequence ID" value="PCE62745.1"/>
    <property type="molecule type" value="Genomic_DNA"/>
</dbReference>
<protein>
    <submittedName>
        <fullName evidence="3">4-phosphopantetheinyl transferase</fullName>
    </submittedName>
</protein>